<evidence type="ECO:0000313" key="1">
    <source>
        <dbReference type="EMBL" id="SIT38170.1"/>
    </source>
</evidence>
<proteinExistence type="predicted"/>
<dbReference type="EMBL" id="CYGX02000014">
    <property type="protein sequence ID" value="SIT38170.1"/>
    <property type="molecule type" value="Genomic_DNA"/>
</dbReference>
<sequence length="71" mass="8132">MFCLNEVPEVKIKHFKNRVFRDWGFSATEIQEDGTTREVTFEEGVSVGCRAMTDTHPVRQLVCTFACCCRA</sequence>
<name>A0A1N7RSS7_9BURK</name>
<protein>
    <submittedName>
        <fullName evidence="1">Uncharacterized protein</fullName>
    </submittedName>
</protein>
<evidence type="ECO:0000313" key="2">
    <source>
        <dbReference type="Proteomes" id="UP000187012"/>
    </source>
</evidence>
<gene>
    <name evidence="1" type="ORF">BN2475_140043</name>
</gene>
<dbReference type="AlphaFoldDB" id="A0A1N7RSS7"/>
<keyword evidence="2" id="KW-1185">Reference proteome</keyword>
<organism evidence="1 2">
    <name type="scientific">Paraburkholderia ribeironis</name>
    <dbReference type="NCBI Taxonomy" id="1247936"/>
    <lineage>
        <taxon>Bacteria</taxon>
        <taxon>Pseudomonadati</taxon>
        <taxon>Pseudomonadota</taxon>
        <taxon>Betaproteobacteria</taxon>
        <taxon>Burkholderiales</taxon>
        <taxon>Burkholderiaceae</taxon>
        <taxon>Paraburkholderia</taxon>
    </lineage>
</organism>
<dbReference type="STRING" id="1247936.BN2475_140043"/>
<accession>A0A1N7RSS7</accession>
<reference evidence="1 2" key="1">
    <citation type="submission" date="2016-12" db="EMBL/GenBank/DDBJ databases">
        <authorList>
            <person name="Song W.-J."/>
            <person name="Kurnit D.M."/>
        </authorList>
    </citation>
    <scope>NUCLEOTIDE SEQUENCE [LARGE SCALE GENOMIC DNA]</scope>
    <source>
        <strain evidence="1 2">STM7296</strain>
    </source>
</reference>
<dbReference type="Proteomes" id="UP000187012">
    <property type="component" value="Unassembled WGS sequence"/>
</dbReference>